<dbReference type="RefSeq" id="WP_138748783.1">
    <property type="nucleotide sequence ID" value="NZ_VCLB01000006.1"/>
</dbReference>
<proteinExistence type="predicted"/>
<reference evidence="1 2" key="2">
    <citation type="submission" date="2019-06" db="EMBL/GenBank/DDBJ databases">
        <title>Martelella lutilitoris sp. nov., isolated from a tidal mudflat.</title>
        <authorList>
            <person name="Kim Y.-J."/>
        </authorList>
    </citation>
    <scope>NUCLEOTIDE SEQUENCE [LARGE SCALE GENOMIC DNA]</scope>
    <source>
        <strain evidence="1 2">GH2-6</strain>
    </source>
</reference>
<evidence type="ECO:0000313" key="2">
    <source>
        <dbReference type="Proteomes" id="UP000307874"/>
    </source>
</evidence>
<name>A0A5C4JQY4_9HYPH</name>
<accession>A0A5C4JQY4</accession>
<gene>
    <name evidence="1" type="ORF">FF124_12270</name>
</gene>
<sequence length="80" mass="9157">MSEARHLPFAAVKADAAAVDRNVDRLEARQEMFERTRLRRIEIDRAYAVWRNAARTGRKRIGPAWSASCVNAARVDLNFD</sequence>
<dbReference type="Proteomes" id="UP000307874">
    <property type="component" value="Unassembled WGS sequence"/>
</dbReference>
<reference evidence="1 2" key="1">
    <citation type="submission" date="2019-05" db="EMBL/GenBank/DDBJ databases">
        <authorList>
            <person name="Lee S.D."/>
        </authorList>
    </citation>
    <scope>NUCLEOTIDE SEQUENCE [LARGE SCALE GENOMIC DNA]</scope>
    <source>
        <strain evidence="1 2">GH2-6</strain>
    </source>
</reference>
<comment type="caution">
    <text evidence="1">The sequence shown here is derived from an EMBL/GenBank/DDBJ whole genome shotgun (WGS) entry which is preliminary data.</text>
</comment>
<protein>
    <submittedName>
        <fullName evidence="1">Uncharacterized protein</fullName>
    </submittedName>
</protein>
<dbReference type="EMBL" id="VCLB01000006">
    <property type="protein sequence ID" value="TNB47622.1"/>
    <property type="molecule type" value="Genomic_DNA"/>
</dbReference>
<evidence type="ECO:0000313" key="1">
    <source>
        <dbReference type="EMBL" id="TNB47622.1"/>
    </source>
</evidence>
<keyword evidence="2" id="KW-1185">Reference proteome</keyword>
<dbReference type="AlphaFoldDB" id="A0A5C4JQY4"/>
<organism evidence="1 2">
    <name type="scientific">Martelella lutilitoris</name>
    <dbReference type="NCBI Taxonomy" id="2583532"/>
    <lineage>
        <taxon>Bacteria</taxon>
        <taxon>Pseudomonadati</taxon>
        <taxon>Pseudomonadota</taxon>
        <taxon>Alphaproteobacteria</taxon>
        <taxon>Hyphomicrobiales</taxon>
        <taxon>Aurantimonadaceae</taxon>
        <taxon>Martelella</taxon>
    </lineage>
</organism>